<dbReference type="GO" id="GO:0000724">
    <property type="term" value="P:double-strand break repair via homologous recombination"/>
    <property type="evidence" value="ECO:0007669"/>
    <property type="project" value="TreeGrafter"/>
</dbReference>
<dbReference type="STRING" id="670580.A0A1X6MPK3"/>
<dbReference type="PANTHER" id="PTHR13710">
    <property type="entry name" value="DNA HELICASE RECQ FAMILY MEMBER"/>
    <property type="match status" value="1"/>
</dbReference>
<dbReference type="OrthoDB" id="10261556at2759"/>
<dbReference type="EMBL" id="KZ110605">
    <property type="protein sequence ID" value="OSX58199.1"/>
    <property type="molecule type" value="Genomic_DNA"/>
</dbReference>
<dbReference type="GeneID" id="36331809"/>
<dbReference type="InterPro" id="IPR011545">
    <property type="entry name" value="DEAD/DEAH_box_helicase_dom"/>
</dbReference>
<dbReference type="InterPro" id="IPR027417">
    <property type="entry name" value="P-loop_NTPase"/>
</dbReference>
<comment type="similarity">
    <text evidence="1">Belongs to the helicase family. RecQ subfamily.</text>
</comment>
<dbReference type="GO" id="GO:0005737">
    <property type="term" value="C:cytoplasm"/>
    <property type="evidence" value="ECO:0007669"/>
    <property type="project" value="TreeGrafter"/>
</dbReference>
<protein>
    <recommendedName>
        <fullName evidence="2">Helicase ATP-binding domain-containing protein</fullName>
    </recommendedName>
</protein>
<dbReference type="PROSITE" id="PS51192">
    <property type="entry name" value="HELICASE_ATP_BIND_1"/>
    <property type="match status" value="1"/>
</dbReference>
<dbReference type="PANTHER" id="PTHR13710:SF120">
    <property type="entry name" value="BIFUNCTIONAL 3'-5' EXONUCLEASE_ATP-DEPENDENT HELICASE WRN"/>
    <property type="match status" value="1"/>
</dbReference>
<proteinExistence type="inferred from homology"/>
<feature type="domain" description="Helicase ATP-binding" evidence="2">
    <location>
        <begin position="35"/>
        <end position="183"/>
    </location>
</feature>
<dbReference type="Gene3D" id="3.40.50.300">
    <property type="entry name" value="P-loop containing nucleotide triphosphate hydrolases"/>
    <property type="match status" value="2"/>
</dbReference>
<evidence type="ECO:0000259" key="2">
    <source>
        <dbReference type="PROSITE" id="PS51192"/>
    </source>
</evidence>
<dbReference type="SUPFAM" id="SSF52540">
    <property type="entry name" value="P-loop containing nucleoside triphosphate hydrolases"/>
    <property type="match status" value="1"/>
</dbReference>
<gene>
    <name evidence="3" type="ORF">POSPLADRAFT_1154583</name>
</gene>
<evidence type="ECO:0000256" key="1">
    <source>
        <dbReference type="ARBA" id="ARBA00005446"/>
    </source>
</evidence>
<dbReference type="InterPro" id="IPR014001">
    <property type="entry name" value="Helicase_ATP-bd"/>
</dbReference>
<dbReference type="Pfam" id="PF00270">
    <property type="entry name" value="DEAD"/>
    <property type="match status" value="1"/>
</dbReference>
<keyword evidence="4" id="KW-1185">Reference proteome</keyword>
<dbReference type="Proteomes" id="UP000194127">
    <property type="component" value="Unassembled WGS sequence"/>
</dbReference>
<evidence type="ECO:0000313" key="4">
    <source>
        <dbReference type="Proteomes" id="UP000194127"/>
    </source>
</evidence>
<dbReference type="GO" id="GO:0009378">
    <property type="term" value="F:four-way junction helicase activity"/>
    <property type="evidence" value="ECO:0007669"/>
    <property type="project" value="TreeGrafter"/>
</dbReference>
<dbReference type="GO" id="GO:0003676">
    <property type="term" value="F:nucleic acid binding"/>
    <property type="evidence" value="ECO:0007669"/>
    <property type="project" value="InterPro"/>
</dbReference>
<dbReference type="RefSeq" id="XP_024334993.1">
    <property type="nucleotide sequence ID" value="XM_024486860.1"/>
</dbReference>
<evidence type="ECO:0000313" key="3">
    <source>
        <dbReference type="EMBL" id="OSX58199.1"/>
    </source>
</evidence>
<dbReference type="GO" id="GO:0043138">
    <property type="term" value="F:3'-5' DNA helicase activity"/>
    <property type="evidence" value="ECO:0007669"/>
    <property type="project" value="TreeGrafter"/>
</dbReference>
<organism evidence="3 4">
    <name type="scientific">Postia placenta MAD-698-R-SB12</name>
    <dbReference type="NCBI Taxonomy" id="670580"/>
    <lineage>
        <taxon>Eukaryota</taxon>
        <taxon>Fungi</taxon>
        <taxon>Dikarya</taxon>
        <taxon>Basidiomycota</taxon>
        <taxon>Agaricomycotina</taxon>
        <taxon>Agaricomycetes</taxon>
        <taxon>Polyporales</taxon>
        <taxon>Adustoporiaceae</taxon>
        <taxon>Rhodonia</taxon>
    </lineage>
</organism>
<reference evidence="3 4" key="1">
    <citation type="submission" date="2017-04" db="EMBL/GenBank/DDBJ databases">
        <title>Genome Sequence of the Model Brown-Rot Fungus Postia placenta SB12.</title>
        <authorList>
            <consortium name="DOE Joint Genome Institute"/>
            <person name="Gaskell J."/>
            <person name="Kersten P."/>
            <person name="Larrondo L.F."/>
            <person name="Canessa P."/>
            <person name="Martinez D."/>
            <person name="Hibbett D."/>
            <person name="Schmoll M."/>
            <person name="Kubicek C.P."/>
            <person name="Martinez A.T."/>
            <person name="Yadav J."/>
            <person name="Master E."/>
            <person name="Magnuson J.K."/>
            <person name="James T."/>
            <person name="Yaver D."/>
            <person name="Berka R."/>
            <person name="Labutti K."/>
            <person name="Lipzen A."/>
            <person name="Aerts A."/>
            <person name="Barry K."/>
            <person name="Henrissat B."/>
            <person name="Blanchette R."/>
            <person name="Grigoriev I."/>
            <person name="Cullen D."/>
        </authorList>
    </citation>
    <scope>NUCLEOTIDE SEQUENCE [LARGE SCALE GENOMIC DNA]</scope>
    <source>
        <strain evidence="3 4">MAD-698-R-SB12</strain>
    </source>
</reference>
<dbReference type="GO" id="GO:0005694">
    <property type="term" value="C:chromosome"/>
    <property type="evidence" value="ECO:0007669"/>
    <property type="project" value="TreeGrafter"/>
</dbReference>
<dbReference type="AlphaFoldDB" id="A0A1X6MPK3"/>
<accession>A0A1X6MPK3</accession>
<sequence>MSLNKPSLPTIDAIRKKTFAKLGRDPCEWQAKVAREILRAEKDVICVAPTGAGKTLTFWMPLLFREDGIQIVVTPLNILGTQSVAELELDIEDGKYRAIVINPELLMKEGGGFERLWKNQDFASRIISIIWDEAHCVSLWSAFRTEYRDAYRLRYLLPHVRFVLASATLPEEIQIEVMRILIM</sequence>
<dbReference type="GO" id="GO:0005634">
    <property type="term" value="C:nucleus"/>
    <property type="evidence" value="ECO:0007669"/>
    <property type="project" value="TreeGrafter"/>
</dbReference>
<dbReference type="GO" id="GO:0005524">
    <property type="term" value="F:ATP binding"/>
    <property type="evidence" value="ECO:0007669"/>
    <property type="project" value="InterPro"/>
</dbReference>
<name>A0A1X6MPK3_9APHY</name>
<dbReference type="SMART" id="SM00487">
    <property type="entry name" value="DEXDc"/>
    <property type="match status" value="1"/>
</dbReference>